<comment type="catalytic activity">
    <reaction evidence="2">
        <text>a very-long-chain acyl-CoA + malonyl-CoA + H(+) = a very-long-chain 3-oxoacyl-CoA + CO2 + CoA</text>
        <dbReference type="Rhea" id="RHEA:32727"/>
        <dbReference type="ChEBI" id="CHEBI:15378"/>
        <dbReference type="ChEBI" id="CHEBI:16526"/>
        <dbReference type="ChEBI" id="CHEBI:57287"/>
        <dbReference type="ChEBI" id="CHEBI:57384"/>
        <dbReference type="ChEBI" id="CHEBI:90725"/>
        <dbReference type="ChEBI" id="CHEBI:90736"/>
        <dbReference type="EC" id="2.3.1.199"/>
    </reaction>
</comment>
<evidence type="ECO:0000256" key="1">
    <source>
        <dbReference type="ARBA" id="ARBA00023315"/>
    </source>
</evidence>
<dbReference type="Pfam" id="PF08392">
    <property type="entry name" value="FAE1_CUT1_RppA"/>
    <property type="match status" value="1"/>
</dbReference>
<evidence type="ECO:0000259" key="3">
    <source>
        <dbReference type="Pfam" id="PF08392"/>
    </source>
</evidence>
<keyword evidence="5" id="KW-1185">Reference proteome</keyword>
<evidence type="ECO:0000313" key="4">
    <source>
        <dbReference type="EMBL" id="KAL2467439.1"/>
    </source>
</evidence>
<feature type="domain" description="FAE" evidence="3">
    <location>
        <begin position="72"/>
        <end position="218"/>
    </location>
</feature>
<dbReference type="InterPro" id="IPR012392">
    <property type="entry name" value="3-ktacl-CoA_syn"/>
</dbReference>
<dbReference type="PANTHER" id="PTHR31561">
    <property type="entry name" value="3-KETOACYL-COA SYNTHASE"/>
    <property type="match status" value="1"/>
</dbReference>
<proteinExistence type="predicted"/>
<keyword evidence="1" id="KW-0012">Acyltransferase</keyword>
<dbReference type="InterPro" id="IPR013601">
    <property type="entry name" value="FAE1_typ3_polyketide_synth"/>
</dbReference>
<dbReference type="Proteomes" id="UP001604336">
    <property type="component" value="Unassembled WGS sequence"/>
</dbReference>
<reference evidence="5" key="1">
    <citation type="submission" date="2024-07" db="EMBL/GenBank/DDBJ databases">
        <title>Two chromosome-level genome assemblies of Korean endemic species Abeliophyllum distichum and Forsythia ovata (Oleaceae).</title>
        <authorList>
            <person name="Jang H."/>
        </authorList>
    </citation>
    <scope>NUCLEOTIDE SEQUENCE [LARGE SCALE GENOMIC DNA]</scope>
</reference>
<dbReference type="AlphaFoldDB" id="A0ABD1PWX4"/>
<comment type="caution">
    <text evidence="4">The sequence shown here is derived from an EMBL/GenBank/DDBJ whole genome shotgun (WGS) entry which is preliminary data.</text>
</comment>
<accession>A0ABD1PWX4</accession>
<sequence>MRLELSRYDVCGGGTHYGKSGGLKTLACVVRCVTPSAFGLGLISDFGLVRCCSQVFSQILKILKEEFVELARKSDNPKDGREEVVMLMFRAVDDVLATTGIRIKDIKIFIVNYGIHNTTPSLSAMLINHYKLCHKIQRSSLGGLGCAAVVAAMDLAKDLLGAYPDSYVLVVSTDIVSFTWYDGNELDMLLPNSFFRMGPAAFFLSNHRLDRWRANITLILKFN</sequence>
<gene>
    <name evidence="4" type="ORF">Adt_43290</name>
</gene>
<dbReference type="InterPro" id="IPR016039">
    <property type="entry name" value="Thiolase-like"/>
</dbReference>
<dbReference type="Gene3D" id="3.40.47.10">
    <property type="match status" value="1"/>
</dbReference>
<evidence type="ECO:0000313" key="5">
    <source>
        <dbReference type="Proteomes" id="UP001604336"/>
    </source>
</evidence>
<organism evidence="4 5">
    <name type="scientific">Abeliophyllum distichum</name>
    <dbReference type="NCBI Taxonomy" id="126358"/>
    <lineage>
        <taxon>Eukaryota</taxon>
        <taxon>Viridiplantae</taxon>
        <taxon>Streptophyta</taxon>
        <taxon>Embryophyta</taxon>
        <taxon>Tracheophyta</taxon>
        <taxon>Spermatophyta</taxon>
        <taxon>Magnoliopsida</taxon>
        <taxon>eudicotyledons</taxon>
        <taxon>Gunneridae</taxon>
        <taxon>Pentapetalae</taxon>
        <taxon>asterids</taxon>
        <taxon>lamiids</taxon>
        <taxon>Lamiales</taxon>
        <taxon>Oleaceae</taxon>
        <taxon>Forsythieae</taxon>
        <taxon>Abeliophyllum</taxon>
    </lineage>
</organism>
<dbReference type="EMBL" id="JBFOLK010000013">
    <property type="protein sequence ID" value="KAL2467439.1"/>
    <property type="molecule type" value="Genomic_DNA"/>
</dbReference>
<keyword evidence="1" id="KW-0808">Transferase</keyword>
<evidence type="ECO:0000256" key="2">
    <source>
        <dbReference type="ARBA" id="ARBA00047375"/>
    </source>
</evidence>
<dbReference type="SUPFAM" id="SSF53901">
    <property type="entry name" value="Thiolase-like"/>
    <property type="match status" value="1"/>
</dbReference>
<dbReference type="GO" id="GO:0009922">
    <property type="term" value="F:fatty acid elongase activity"/>
    <property type="evidence" value="ECO:0007669"/>
    <property type="project" value="UniProtKB-EC"/>
</dbReference>
<protein>
    <submittedName>
        <fullName evidence="4">3-ketoacyl-CoA synthase 15</fullName>
    </submittedName>
</protein>
<name>A0ABD1PWX4_9LAMI</name>